<dbReference type="AlphaFoldDB" id="A0A4R1N0Y5"/>
<dbReference type="Proteomes" id="UP000295673">
    <property type="component" value="Unassembled WGS sequence"/>
</dbReference>
<dbReference type="RefSeq" id="WP_132861980.1">
    <property type="nucleotide sequence ID" value="NZ_SMGR01000005.1"/>
</dbReference>
<reference evidence="1 2" key="1">
    <citation type="submission" date="2019-03" db="EMBL/GenBank/DDBJ databases">
        <title>Genomic Encyclopedia of Archaeal and Bacterial Type Strains, Phase II (KMG-II): from individual species to whole genera.</title>
        <authorList>
            <person name="Goeker M."/>
        </authorList>
    </citation>
    <scope>NUCLEOTIDE SEQUENCE [LARGE SCALE GENOMIC DNA]</scope>
    <source>
        <strain evidence="1 2">DSM 26433</strain>
    </source>
</reference>
<proteinExistence type="predicted"/>
<gene>
    <name evidence="1" type="ORF">BXY66_3866</name>
</gene>
<name>A0A4R1N0Y5_9RHOB</name>
<keyword evidence="2" id="KW-1185">Reference proteome</keyword>
<protein>
    <submittedName>
        <fullName evidence="1">Uncharacterized protein</fullName>
    </submittedName>
</protein>
<evidence type="ECO:0000313" key="2">
    <source>
        <dbReference type="Proteomes" id="UP000295673"/>
    </source>
</evidence>
<dbReference type="EMBL" id="SMGR01000005">
    <property type="protein sequence ID" value="TCK99364.1"/>
    <property type="molecule type" value="Genomic_DNA"/>
</dbReference>
<accession>A0A4R1N0Y5</accession>
<comment type="caution">
    <text evidence="1">The sequence shown here is derived from an EMBL/GenBank/DDBJ whole genome shotgun (WGS) entry which is preliminary data.</text>
</comment>
<sequence>MTATELLTHLPARFATQEPIVKSQTAPLALNDAFDLASAQTQLRLLDDGMDGPAVADLIAKTTSRKERHLSHLMRQGAHAFVAHSHSGAIDQADLEGLRKSTDRVVAATEEHAQNFLIGCMGLRHMVLSGAGPFSPEQANDIRKATMLVEVDNLLVMADSEIPTAFDHVDLQKVSDLAMVKIIKATNVGRAKAALKRAENGLADTMDRMGLITKRLETLAEQEISENKTIAAAEIAFGKYSVENMRLEMADCEHDHDRLQDIISDRRDALLDALEADKATKQASDTARQNFINWAKGD</sequence>
<evidence type="ECO:0000313" key="1">
    <source>
        <dbReference type="EMBL" id="TCK99364.1"/>
    </source>
</evidence>
<organism evidence="1 2">
    <name type="scientific">Shimia isoporae</name>
    <dbReference type="NCBI Taxonomy" id="647720"/>
    <lineage>
        <taxon>Bacteria</taxon>
        <taxon>Pseudomonadati</taxon>
        <taxon>Pseudomonadota</taxon>
        <taxon>Alphaproteobacteria</taxon>
        <taxon>Rhodobacterales</taxon>
        <taxon>Roseobacteraceae</taxon>
    </lineage>
</organism>